<name>A0A077M4E4_9MICO</name>
<dbReference type="PANTHER" id="PTHR34595:SF2">
    <property type="entry name" value="BLR2978 PROTEIN"/>
    <property type="match status" value="1"/>
</dbReference>
<dbReference type="RefSeq" id="WP_048548295.1">
    <property type="nucleotide sequence ID" value="NZ_HF571038.1"/>
</dbReference>
<evidence type="ECO:0000313" key="3">
    <source>
        <dbReference type="EMBL" id="CCI52116.1"/>
    </source>
</evidence>
<sequence>MTAHAVEGDGPLLDGPLLDGPLLDDSASAGGAFIGAEFVGAVVGSPGVAAAIDALGLAGLLAARSEARRLVEDDGITYGVGARARTWTIDPLPLVIGTDEWARLEAGLRQRALVLDLVLTDLYGERRLLRERLLPPELVLGHPGFLPQVDGIRLPGDRQLIQVATDLVRDDTGAWTAVADRTQVPSGSGYAMANRRITSRVMAGLHRRTPLARLRGFFDTMRTTLLSIAPEDLDLPRVALLSPGAESETAFEIAFLSTLLGFPVVESEDLTTRGGRIHIRSADKTEPIDVLLRRVDAAYSDPLDLRPDSRLGATGLIEASRRGRISVANPLGAGVLESPALLAHLPQLTRQLLGEDALLPSAPTWWGGEPQGQAYLLNNLDRLVLKGFSREIRPEATFGWELSAAAKADLAAAIAARPWEWTGQEPMPGSTAPVVTAAGLQPRRVVLRTFAVAHDSSYVILPGGLARVAARPDQHLIANATGALTKDVWVLAPAGTGVERITLDQRPQATPLRLAPAVAPRVADNLFWVGRYAERADGLARLLRVGDDLVEDFGARPGTPGHATMQAVITALAALTRTPSIEADPVVGLRGLTLDADRTGTLAYAVTRLIGATYQVRDQLSQDIWIVLGRLERALREIPRDEAQLQPQLARILESLLAIAGILAESMVRDATWGFLDGGIRLERAMNTAALLRHTVIAQRAPVVDGQVAESALLASESILTHRRRTVAGLGPAAPVSSALTLLLTDETNPRSVAYQLRRLADAMDLVGDPTAAATARALLADVTRVDAEGAASGDRTEFATFLDTLDLALRDLGAHIERVHFARKATQHSLPIGWSLTTEGAGRGAE</sequence>
<dbReference type="Gene3D" id="3.40.50.11290">
    <property type="match status" value="1"/>
</dbReference>
<reference evidence="3 4" key="1">
    <citation type="journal article" date="2013" name="ISME J.">
        <title>A metabolic model for members of the genus Tetrasphaera involved in enhanced biological phosphorus removal.</title>
        <authorList>
            <person name="Kristiansen R."/>
            <person name="Nguyen H.T.T."/>
            <person name="Saunders A.M."/>
            <person name="Nielsen J.L."/>
            <person name="Wimmer R."/>
            <person name="Le V.Q."/>
            <person name="McIlroy S.J."/>
            <person name="Petrovski S."/>
            <person name="Seviour R.J."/>
            <person name="Calteau A."/>
            <person name="Nielsen K.L."/>
            <person name="Nielsen P.H."/>
        </authorList>
    </citation>
    <scope>NUCLEOTIDE SEQUENCE [LARGE SCALE GENOMIC DNA]</scope>
    <source>
        <strain evidence="3 4">Ben 74</strain>
    </source>
</reference>
<dbReference type="SUPFAM" id="SSF56059">
    <property type="entry name" value="Glutathione synthetase ATP-binding domain-like"/>
    <property type="match status" value="1"/>
</dbReference>
<keyword evidence="4" id="KW-1185">Reference proteome</keyword>
<dbReference type="InterPro" id="IPR007296">
    <property type="entry name" value="DUF403"/>
</dbReference>
<dbReference type="Proteomes" id="UP000035720">
    <property type="component" value="Unassembled WGS sequence"/>
</dbReference>
<protein>
    <submittedName>
        <fullName evidence="3">Uncharacterized protein</fullName>
    </submittedName>
</protein>
<dbReference type="Pfam" id="PF14403">
    <property type="entry name" value="CP_ATPgrasp_2"/>
    <property type="match status" value="1"/>
</dbReference>
<dbReference type="STRING" id="1193518.BN13_1440020"/>
<dbReference type="InterPro" id="IPR051680">
    <property type="entry name" value="ATP-dep_Glu-Cys_Ligase-2"/>
</dbReference>
<proteinExistence type="predicted"/>
<evidence type="ECO:0000313" key="4">
    <source>
        <dbReference type="Proteomes" id="UP000035720"/>
    </source>
</evidence>
<dbReference type="Gene3D" id="3.30.1490.270">
    <property type="match status" value="1"/>
</dbReference>
<comment type="caution">
    <text evidence="3">The sequence shown here is derived from an EMBL/GenBank/DDBJ whole genome shotgun (WGS) entry which is preliminary data.</text>
</comment>
<organism evidence="3 4">
    <name type="scientific">Nostocoides jenkinsii Ben 74</name>
    <dbReference type="NCBI Taxonomy" id="1193518"/>
    <lineage>
        <taxon>Bacteria</taxon>
        <taxon>Bacillati</taxon>
        <taxon>Actinomycetota</taxon>
        <taxon>Actinomycetes</taxon>
        <taxon>Micrococcales</taxon>
        <taxon>Intrasporangiaceae</taxon>
        <taxon>Nostocoides</taxon>
    </lineage>
</organism>
<dbReference type="Pfam" id="PF04168">
    <property type="entry name" value="Alpha-E"/>
    <property type="match status" value="1"/>
</dbReference>
<feature type="domain" description="DUF403" evidence="1">
    <location>
        <begin position="520"/>
        <end position="822"/>
    </location>
</feature>
<evidence type="ECO:0000259" key="2">
    <source>
        <dbReference type="Pfam" id="PF14403"/>
    </source>
</evidence>
<dbReference type="InterPro" id="IPR025841">
    <property type="entry name" value="CP_ATPgrasp_2"/>
</dbReference>
<dbReference type="OrthoDB" id="9803842at2"/>
<accession>A0A077M4E4</accession>
<feature type="domain" description="Circularly permuted ATP-grasp type 2" evidence="2">
    <location>
        <begin position="93"/>
        <end position="469"/>
    </location>
</feature>
<dbReference type="AlphaFoldDB" id="A0A077M4E4"/>
<dbReference type="EMBL" id="CAJC01000051">
    <property type="protein sequence ID" value="CCI52116.1"/>
    <property type="molecule type" value="Genomic_DNA"/>
</dbReference>
<gene>
    <name evidence="3" type="ORF">BN13_1440020</name>
</gene>
<evidence type="ECO:0000259" key="1">
    <source>
        <dbReference type="Pfam" id="PF04168"/>
    </source>
</evidence>
<dbReference type="PANTHER" id="PTHR34595">
    <property type="entry name" value="BLR5612 PROTEIN"/>
    <property type="match status" value="1"/>
</dbReference>